<dbReference type="InterPro" id="IPR023393">
    <property type="entry name" value="START-like_dom_sf"/>
</dbReference>
<gene>
    <name evidence="1" type="ORF">GCM10017161_20160</name>
</gene>
<dbReference type="EMBL" id="BNCK01000004">
    <property type="protein sequence ID" value="GHF92080.1"/>
    <property type="molecule type" value="Genomic_DNA"/>
</dbReference>
<evidence type="ECO:0000313" key="1">
    <source>
        <dbReference type="EMBL" id="GHF92080.1"/>
    </source>
</evidence>
<dbReference type="Proteomes" id="UP000623842">
    <property type="component" value="Unassembled WGS sequence"/>
</dbReference>
<dbReference type="AlphaFoldDB" id="A0A919BJL2"/>
<dbReference type="Gene3D" id="3.30.530.20">
    <property type="match status" value="1"/>
</dbReference>
<organism evidence="1 2">
    <name type="scientific">Thalassotalea marina</name>
    <dbReference type="NCBI Taxonomy" id="1673741"/>
    <lineage>
        <taxon>Bacteria</taxon>
        <taxon>Pseudomonadati</taxon>
        <taxon>Pseudomonadota</taxon>
        <taxon>Gammaproteobacteria</taxon>
        <taxon>Alteromonadales</taxon>
        <taxon>Colwelliaceae</taxon>
        <taxon>Thalassotalea</taxon>
    </lineage>
</organism>
<evidence type="ECO:0000313" key="2">
    <source>
        <dbReference type="Proteomes" id="UP000623842"/>
    </source>
</evidence>
<protein>
    <recommendedName>
        <fullName evidence="3">SRPBCC family protein</fullName>
    </recommendedName>
</protein>
<sequence length="148" mass="17256">MITLAKIEHRFQTNIEYFFNYVTDMENYANWFPDVYRVEATDKAIKNSVGKSYVEKLKLNGISTDLLIKVVRYEKNKLFITHGDLAPILPMMKMEFTEQGDDVLFELSYFSRNVDLSSETNLINTLSTDIQQRAIKSIEQLKQIISNN</sequence>
<reference evidence="1" key="1">
    <citation type="journal article" date="2014" name="Int. J. Syst. Evol. Microbiol.">
        <title>Complete genome sequence of Corynebacterium casei LMG S-19264T (=DSM 44701T), isolated from a smear-ripened cheese.</title>
        <authorList>
            <consortium name="US DOE Joint Genome Institute (JGI-PGF)"/>
            <person name="Walter F."/>
            <person name="Albersmeier A."/>
            <person name="Kalinowski J."/>
            <person name="Ruckert C."/>
        </authorList>
    </citation>
    <scope>NUCLEOTIDE SEQUENCE</scope>
    <source>
        <strain evidence="1">KCTC 42731</strain>
    </source>
</reference>
<comment type="caution">
    <text evidence="1">The sequence shown here is derived from an EMBL/GenBank/DDBJ whole genome shotgun (WGS) entry which is preliminary data.</text>
</comment>
<reference evidence="1" key="2">
    <citation type="submission" date="2020-09" db="EMBL/GenBank/DDBJ databases">
        <authorList>
            <person name="Sun Q."/>
            <person name="Kim S."/>
        </authorList>
    </citation>
    <scope>NUCLEOTIDE SEQUENCE</scope>
    <source>
        <strain evidence="1">KCTC 42731</strain>
    </source>
</reference>
<evidence type="ECO:0008006" key="3">
    <source>
        <dbReference type="Google" id="ProtNLM"/>
    </source>
</evidence>
<accession>A0A919BJL2</accession>
<keyword evidence="2" id="KW-1185">Reference proteome</keyword>
<dbReference type="SUPFAM" id="SSF55961">
    <property type="entry name" value="Bet v1-like"/>
    <property type="match status" value="1"/>
</dbReference>
<name>A0A919BJL2_9GAMM</name>
<dbReference type="RefSeq" id="WP_189769959.1">
    <property type="nucleotide sequence ID" value="NZ_BNCK01000004.1"/>
</dbReference>
<proteinExistence type="predicted"/>